<organism evidence="2 3">
    <name type="scientific">Embleya hyalina</name>
    <dbReference type="NCBI Taxonomy" id="516124"/>
    <lineage>
        <taxon>Bacteria</taxon>
        <taxon>Bacillati</taxon>
        <taxon>Actinomycetota</taxon>
        <taxon>Actinomycetes</taxon>
        <taxon>Kitasatosporales</taxon>
        <taxon>Streptomycetaceae</taxon>
        <taxon>Embleya</taxon>
    </lineage>
</organism>
<feature type="domain" description="IstB-like ATP-binding" evidence="1">
    <location>
        <begin position="192"/>
        <end position="265"/>
    </location>
</feature>
<dbReference type="InterPro" id="IPR027417">
    <property type="entry name" value="P-loop_NTPase"/>
</dbReference>
<dbReference type="Pfam" id="PF01695">
    <property type="entry name" value="IstB_IS21"/>
    <property type="match status" value="1"/>
</dbReference>
<dbReference type="GO" id="GO:0005524">
    <property type="term" value="F:ATP binding"/>
    <property type="evidence" value="ECO:0007669"/>
    <property type="project" value="InterPro"/>
</dbReference>
<dbReference type="AlphaFoldDB" id="A0A401Z5V4"/>
<name>A0A401Z5V4_9ACTN</name>
<dbReference type="PANTHER" id="PTHR35004:SF7">
    <property type="entry name" value="INTEGRASE PROTEIN"/>
    <property type="match status" value="1"/>
</dbReference>
<dbReference type="Proteomes" id="UP000286931">
    <property type="component" value="Unassembled WGS sequence"/>
</dbReference>
<dbReference type="PANTHER" id="PTHR35004">
    <property type="entry name" value="TRANSPOSASE RV3428C-RELATED"/>
    <property type="match status" value="1"/>
</dbReference>
<protein>
    <submittedName>
        <fullName evidence="2">Transposase</fullName>
    </submittedName>
</protein>
<keyword evidence="3" id="KW-1185">Reference proteome</keyword>
<evidence type="ECO:0000313" key="2">
    <source>
        <dbReference type="EMBL" id="GCE02209.1"/>
    </source>
</evidence>
<proteinExistence type="predicted"/>
<accession>A0A401Z5V4</accession>
<dbReference type="EMBL" id="BIFH01000059">
    <property type="protein sequence ID" value="GCE02209.1"/>
    <property type="molecule type" value="Genomic_DNA"/>
</dbReference>
<gene>
    <name evidence="2" type="ORF">EHYA_09986</name>
</gene>
<sequence length="276" mass="31101">MGKSQSRVDLYAAIRRDHRQSGLSQRALQRKYNVTWRTVRRALDGQWPGERKAPRRRETRLDPYKPLIDGMLRADLDAPPKQRHTAKRIFDRLADEHDADDISYAMVRAHVKDRRAEVRREAGLGPQALFVPQTHLPGAETEVDFGEVQVVFAGTVTRAYLFSLRLSYSGKAVHRVFATAGQEAFSEGHAHELGYMEPDRRGAELPFQVLTEREEKNSVAIASNESFSGWTKTFTDPRLCAAIVDRLTFNGAIIQTGTQSYRLAHIEAQAGRTATG</sequence>
<reference evidence="2 3" key="1">
    <citation type="submission" date="2018-12" db="EMBL/GenBank/DDBJ databases">
        <title>Draft genome sequence of Embleya hyalina NBRC 13850T.</title>
        <authorList>
            <person name="Komaki H."/>
            <person name="Hosoyama A."/>
            <person name="Kimura A."/>
            <person name="Ichikawa N."/>
            <person name="Tamura T."/>
        </authorList>
    </citation>
    <scope>NUCLEOTIDE SEQUENCE [LARGE SCALE GENOMIC DNA]</scope>
    <source>
        <strain evidence="2 3">NBRC 13850</strain>
    </source>
</reference>
<dbReference type="Gene3D" id="3.40.50.300">
    <property type="entry name" value="P-loop containing nucleotide triphosphate hydrolases"/>
    <property type="match status" value="1"/>
</dbReference>
<evidence type="ECO:0000313" key="3">
    <source>
        <dbReference type="Proteomes" id="UP000286931"/>
    </source>
</evidence>
<comment type="caution">
    <text evidence="2">The sequence shown here is derived from an EMBL/GenBank/DDBJ whole genome shotgun (WGS) entry which is preliminary data.</text>
</comment>
<evidence type="ECO:0000259" key="1">
    <source>
        <dbReference type="Pfam" id="PF01695"/>
    </source>
</evidence>
<dbReference type="InterPro" id="IPR002611">
    <property type="entry name" value="IstB_ATP-bd"/>
</dbReference>